<evidence type="ECO:0000259" key="11">
    <source>
        <dbReference type="PROSITE" id="PS50893"/>
    </source>
</evidence>
<dbReference type="GO" id="GO:0005524">
    <property type="term" value="F:ATP binding"/>
    <property type="evidence" value="ECO:0007669"/>
    <property type="project" value="UniProtKB-KW"/>
</dbReference>
<feature type="domain" description="ABC transmembrane type-1" evidence="12">
    <location>
        <begin position="185"/>
        <end position="464"/>
    </location>
</feature>
<evidence type="ECO:0000256" key="10">
    <source>
        <dbReference type="SAM" id="Phobius"/>
    </source>
</evidence>
<dbReference type="GO" id="GO:0006508">
    <property type="term" value="P:proteolysis"/>
    <property type="evidence" value="ECO:0007669"/>
    <property type="project" value="InterPro"/>
</dbReference>
<dbReference type="PROSITE" id="PS50893">
    <property type="entry name" value="ABC_TRANSPORTER_2"/>
    <property type="match status" value="1"/>
</dbReference>
<feature type="transmembrane region" description="Helical" evidence="10">
    <location>
        <begin position="321"/>
        <end position="340"/>
    </location>
</feature>
<evidence type="ECO:0000256" key="4">
    <source>
        <dbReference type="ARBA" id="ARBA00022692"/>
    </source>
</evidence>
<dbReference type="InterPro" id="IPR003593">
    <property type="entry name" value="AAA+_ATPase"/>
</dbReference>
<dbReference type="Gene3D" id="1.20.1560.10">
    <property type="entry name" value="ABC transporter type 1, transmembrane domain"/>
    <property type="match status" value="1"/>
</dbReference>
<organism evidence="14 15">
    <name type="scientific">Xylanibacter ruminicola</name>
    <name type="common">Prevotella ruminicola</name>
    <dbReference type="NCBI Taxonomy" id="839"/>
    <lineage>
        <taxon>Bacteria</taxon>
        <taxon>Pseudomonadati</taxon>
        <taxon>Bacteroidota</taxon>
        <taxon>Bacteroidia</taxon>
        <taxon>Bacteroidales</taxon>
        <taxon>Prevotellaceae</taxon>
        <taxon>Xylanibacter</taxon>
    </lineage>
</organism>
<dbReference type="PROSITE" id="PS50990">
    <property type="entry name" value="PEPTIDASE_C39"/>
    <property type="match status" value="1"/>
</dbReference>
<dbReference type="Pfam" id="PF00005">
    <property type="entry name" value="ABC_tran"/>
    <property type="match status" value="1"/>
</dbReference>
<dbReference type="CDD" id="cd18571">
    <property type="entry name" value="ABC_6TM_peptidase_like"/>
    <property type="match status" value="1"/>
</dbReference>
<accession>A0A1M7NI98</accession>
<dbReference type="InterPro" id="IPR011527">
    <property type="entry name" value="ABC1_TM_dom"/>
</dbReference>
<evidence type="ECO:0000256" key="2">
    <source>
        <dbReference type="ARBA" id="ARBA00022448"/>
    </source>
</evidence>
<keyword evidence="7 14" id="KW-0067">ATP-binding</keyword>
<dbReference type="GO" id="GO:0015421">
    <property type="term" value="F:ABC-type oligopeptide transporter activity"/>
    <property type="evidence" value="ECO:0007669"/>
    <property type="project" value="TreeGrafter"/>
</dbReference>
<evidence type="ECO:0000259" key="13">
    <source>
        <dbReference type="PROSITE" id="PS50990"/>
    </source>
</evidence>
<evidence type="ECO:0000256" key="1">
    <source>
        <dbReference type="ARBA" id="ARBA00004651"/>
    </source>
</evidence>
<evidence type="ECO:0000313" key="14">
    <source>
        <dbReference type="EMBL" id="SHN03538.1"/>
    </source>
</evidence>
<dbReference type="InterPro" id="IPR005074">
    <property type="entry name" value="Peptidase_C39"/>
</dbReference>
<dbReference type="GO" id="GO:0005886">
    <property type="term" value="C:plasma membrane"/>
    <property type="evidence" value="ECO:0007669"/>
    <property type="project" value="UniProtKB-SubCell"/>
</dbReference>
<dbReference type="EMBL" id="FRCJ01000010">
    <property type="protein sequence ID" value="SHN03538.1"/>
    <property type="molecule type" value="Genomic_DNA"/>
</dbReference>
<feature type="transmembrane region" description="Helical" evidence="10">
    <location>
        <begin position="218"/>
        <end position="245"/>
    </location>
</feature>
<dbReference type="Gene3D" id="3.40.50.300">
    <property type="entry name" value="P-loop containing nucleotide triphosphate hydrolases"/>
    <property type="match status" value="1"/>
</dbReference>
<keyword evidence="3" id="KW-1003">Cell membrane</keyword>
<dbReference type="SUPFAM" id="SSF90123">
    <property type="entry name" value="ABC transporter transmembrane region"/>
    <property type="match status" value="1"/>
</dbReference>
<feature type="domain" description="ABC transporter" evidence="11">
    <location>
        <begin position="498"/>
        <end position="734"/>
    </location>
</feature>
<dbReference type="InterPro" id="IPR017871">
    <property type="entry name" value="ABC_transporter-like_CS"/>
</dbReference>
<evidence type="ECO:0000256" key="6">
    <source>
        <dbReference type="ARBA" id="ARBA00022801"/>
    </source>
</evidence>
<dbReference type="Pfam" id="PF00664">
    <property type="entry name" value="ABC_membrane"/>
    <property type="match status" value="1"/>
</dbReference>
<gene>
    <name evidence="14" type="ORF">SAMN04488494_0050</name>
</gene>
<proteinExistence type="predicted"/>
<protein>
    <submittedName>
        <fullName evidence="14">ATP-binding cassette, subfamily B</fullName>
    </submittedName>
</protein>
<evidence type="ECO:0000256" key="8">
    <source>
        <dbReference type="ARBA" id="ARBA00022989"/>
    </source>
</evidence>
<dbReference type="Gene3D" id="3.90.70.10">
    <property type="entry name" value="Cysteine proteinases"/>
    <property type="match status" value="1"/>
</dbReference>
<dbReference type="GO" id="GO:0016887">
    <property type="term" value="F:ATP hydrolysis activity"/>
    <property type="evidence" value="ECO:0007669"/>
    <property type="project" value="InterPro"/>
</dbReference>
<dbReference type="OrthoDB" id="9760358at2"/>
<dbReference type="PANTHER" id="PTHR43394">
    <property type="entry name" value="ATP-DEPENDENT PERMEASE MDL1, MITOCHONDRIAL"/>
    <property type="match status" value="1"/>
</dbReference>
<dbReference type="InterPro" id="IPR039421">
    <property type="entry name" value="Type_1_exporter"/>
</dbReference>
<sequence length="738" mass="84035">MNKPFPIFTQHDVMECGPTCLRMVMAYYGRNYPLERLRDMCHIQRDGVSLLGVAEAAEQLGMHTTGVKATLQQLVDEVPLPCILHWNQGHFVVLYEVKRTKEGLQFKVADPVGQRITYTEREFLRYWASDTEEGQPAGIALMLEPTPDFNCDEYVEDDSDRKARKRSLMLLLSYMRPYKRLIAQLFLGLTVVSLLQLVLPFLTQAIVDFGISRQDLGFIVLVLIAQLMLMIGSTSVQFIQSWILLHVSTRVNLSLLSDYLAKLMRLPFSYFDTRLTGDILQRIDDHDRIQTFLTGSSLSLILSLFNIVVFGAVILIYDWRIFFIFMLGSALYVLWVLLFMRRRAKLDTKLFAQNAANQSKIVQLIDGIQEIKLNTCEQQKRWEWERVQARIFRLNIKSLALNQYQESGATFINEVKNLVITALVAMLVLRGDMTLGMMLSVQYIIGSLNGPVNQLVDFIHRYQDARLSLERLQEVYEKDDEVQPDRQLISQVSGDGDILIKNLTYRYDKLNDKPTLDHIDVLIPHGKTTAIVGLSGSGKTTLLKMILGFYKPDAGEVVIGSSDLENYDKRAWRRHCGVVMQDGFIYSDTIARNIAAGFEVIDTERLVQAARVAEIDDYIRQLPLGYNTKIGAEGSGLSQGQKQRILIARAVYKNPDYVFFDEATNSLDAQNEHAIIQNLAGFLHNRTSLIIAHRLSTVVDADNILVMSEGRIVESGNHAQLLERRGIYYELVKNQLNV</sequence>
<dbReference type="InterPro" id="IPR027417">
    <property type="entry name" value="P-loop_NTPase"/>
</dbReference>
<evidence type="ECO:0000256" key="9">
    <source>
        <dbReference type="ARBA" id="ARBA00023136"/>
    </source>
</evidence>
<dbReference type="RefSeq" id="WP_073047887.1">
    <property type="nucleotide sequence ID" value="NZ_FRCJ01000010.1"/>
</dbReference>
<comment type="subcellular location">
    <subcellularLocation>
        <location evidence="1">Cell membrane</location>
        <topology evidence="1">Multi-pass membrane protein</topology>
    </subcellularLocation>
</comment>
<dbReference type="PROSITE" id="PS50929">
    <property type="entry name" value="ABC_TM1F"/>
    <property type="match status" value="1"/>
</dbReference>
<dbReference type="InterPro" id="IPR003439">
    <property type="entry name" value="ABC_transporter-like_ATP-bd"/>
</dbReference>
<feature type="transmembrane region" description="Helical" evidence="10">
    <location>
        <begin position="292"/>
        <end position="315"/>
    </location>
</feature>
<dbReference type="AlphaFoldDB" id="A0A1M7NI98"/>
<feature type="domain" description="Peptidase C39" evidence="13">
    <location>
        <begin position="10"/>
        <end position="134"/>
    </location>
</feature>
<keyword evidence="2" id="KW-0813">Transport</keyword>
<dbReference type="SMART" id="SM00382">
    <property type="entry name" value="AAA"/>
    <property type="match status" value="1"/>
</dbReference>
<evidence type="ECO:0000256" key="7">
    <source>
        <dbReference type="ARBA" id="ARBA00022840"/>
    </source>
</evidence>
<dbReference type="Proteomes" id="UP000184280">
    <property type="component" value="Unassembled WGS sequence"/>
</dbReference>
<keyword evidence="4 10" id="KW-0812">Transmembrane</keyword>
<keyword evidence="9 10" id="KW-0472">Membrane</keyword>
<keyword evidence="5" id="KW-0547">Nucleotide-binding</keyword>
<keyword evidence="6" id="KW-0378">Hydrolase</keyword>
<dbReference type="FunFam" id="3.40.50.300:FF:000221">
    <property type="entry name" value="Multidrug ABC transporter ATP-binding protein"/>
    <property type="match status" value="1"/>
</dbReference>
<evidence type="ECO:0000259" key="12">
    <source>
        <dbReference type="PROSITE" id="PS50929"/>
    </source>
</evidence>
<dbReference type="InterPro" id="IPR036640">
    <property type="entry name" value="ABC1_TM_sf"/>
</dbReference>
<dbReference type="Pfam" id="PF03412">
    <property type="entry name" value="Peptidase_C39"/>
    <property type="match status" value="1"/>
</dbReference>
<feature type="transmembrane region" description="Helical" evidence="10">
    <location>
        <begin position="181"/>
        <end position="206"/>
    </location>
</feature>
<keyword evidence="8 10" id="KW-1133">Transmembrane helix</keyword>
<reference evidence="14 15" key="1">
    <citation type="submission" date="2016-11" db="EMBL/GenBank/DDBJ databases">
        <authorList>
            <person name="Jaros S."/>
            <person name="Januszkiewicz K."/>
            <person name="Wedrychowicz H."/>
        </authorList>
    </citation>
    <scope>NUCLEOTIDE SEQUENCE [LARGE SCALE GENOMIC DNA]</scope>
    <source>
        <strain evidence="14 15">BPI-34</strain>
    </source>
</reference>
<dbReference type="SUPFAM" id="SSF52540">
    <property type="entry name" value="P-loop containing nucleoside triphosphate hydrolases"/>
    <property type="match status" value="1"/>
</dbReference>
<name>A0A1M7NI98_XYLRU</name>
<evidence type="ECO:0000256" key="5">
    <source>
        <dbReference type="ARBA" id="ARBA00022741"/>
    </source>
</evidence>
<dbReference type="PROSITE" id="PS00211">
    <property type="entry name" value="ABC_TRANSPORTER_1"/>
    <property type="match status" value="1"/>
</dbReference>
<evidence type="ECO:0000313" key="15">
    <source>
        <dbReference type="Proteomes" id="UP000184280"/>
    </source>
</evidence>
<dbReference type="PANTHER" id="PTHR43394:SF1">
    <property type="entry name" value="ATP-BINDING CASSETTE SUB-FAMILY B MEMBER 10, MITOCHONDRIAL"/>
    <property type="match status" value="1"/>
</dbReference>
<dbReference type="CDD" id="cd02418">
    <property type="entry name" value="Peptidase_C39B"/>
    <property type="match status" value="1"/>
</dbReference>
<dbReference type="GO" id="GO:0008233">
    <property type="term" value="F:peptidase activity"/>
    <property type="evidence" value="ECO:0007669"/>
    <property type="project" value="InterPro"/>
</dbReference>
<evidence type="ECO:0000256" key="3">
    <source>
        <dbReference type="ARBA" id="ARBA00022475"/>
    </source>
</evidence>